<keyword evidence="7 10" id="KW-0378">Hydrolase</keyword>
<keyword evidence="9 10" id="KW-0119">Carbohydrate metabolism</keyword>
<protein>
    <recommendedName>
        <fullName evidence="5 10">Phosphoglycolate phosphatase</fullName>
        <shortName evidence="10">PGP</shortName>
        <shortName evidence="10">PGPase</shortName>
        <ecNumber evidence="5 10">3.1.3.18</ecNumber>
    </recommendedName>
</protein>
<dbReference type="InterPro" id="IPR023214">
    <property type="entry name" value="HAD_sf"/>
</dbReference>
<keyword evidence="8 10" id="KW-0460">Magnesium</keyword>
<evidence type="ECO:0000256" key="2">
    <source>
        <dbReference type="ARBA" id="ARBA00001946"/>
    </source>
</evidence>
<evidence type="ECO:0000256" key="8">
    <source>
        <dbReference type="ARBA" id="ARBA00022842"/>
    </source>
</evidence>
<dbReference type="InterPro" id="IPR006439">
    <property type="entry name" value="HAD-SF_hydro_IA"/>
</dbReference>
<dbReference type="Gene3D" id="3.40.50.1000">
    <property type="entry name" value="HAD superfamily/HAD-like"/>
    <property type="match status" value="1"/>
</dbReference>
<evidence type="ECO:0000256" key="7">
    <source>
        <dbReference type="ARBA" id="ARBA00022801"/>
    </source>
</evidence>
<organism evidence="11 12">
    <name type="scientific">Limnobacter humi</name>
    <dbReference type="NCBI Taxonomy" id="1778671"/>
    <lineage>
        <taxon>Bacteria</taxon>
        <taxon>Pseudomonadati</taxon>
        <taxon>Pseudomonadota</taxon>
        <taxon>Betaproteobacteria</taxon>
        <taxon>Burkholderiales</taxon>
        <taxon>Burkholderiaceae</taxon>
        <taxon>Limnobacter</taxon>
    </lineage>
</organism>
<comment type="caution">
    <text evidence="11">The sequence shown here is derived from an EMBL/GenBank/DDBJ whole genome shotgun (WGS) entry which is preliminary data.</text>
</comment>
<comment type="cofactor">
    <cofactor evidence="2 10">
        <name>Mg(2+)</name>
        <dbReference type="ChEBI" id="CHEBI:18420"/>
    </cofactor>
</comment>
<dbReference type="PRINTS" id="PR00413">
    <property type="entry name" value="HADHALOGNASE"/>
</dbReference>
<dbReference type="InterPro" id="IPR023198">
    <property type="entry name" value="PGP-like_dom2"/>
</dbReference>
<evidence type="ECO:0000256" key="4">
    <source>
        <dbReference type="ARBA" id="ARBA00006171"/>
    </source>
</evidence>
<evidence type="ECO:0000256" key="5">
    <source>
        <dbReference type="ARBA" id="ARBA00013078"/>
    </source>
</evidence>
<evidence type="ECO:0000256" key="1">
    <source>
        <dbReference type="ARBA" id="ARBA00000830"/>
    </source>
</evidence>
<dbReference type="PANTHER" id="PTHR43434">
    <property type="entry name" value="PHOSPHOGLYCOLATE PHOSPHATASE"/>
    <property type="match status" value="1"/>
</dbReference>
<sequence>MSIRAILFDLDGTLLHTVPDLAAAVNAMLRDLALPELDEATVATYVGKGAENLIHRSLTGSLDGRADAALFEKANAIWHAHYEQINGQHAEFYPGVLEGLEAFAQAGLKLAVVTNKPERFTGPLLARSGIACYFSVVIGGDTFERKKPDPLPVLKACERLGVSPSEALFIGDSLNDAQAARAAGVPCWLLPYGYNEGRPIESTPCDGHINTLLQAAERVCAQQPIQVNP</sequence>
<evidence type="ECO:0000313" key="11">
    <source>
        <dbReference type="EMBL" id="MCQ8897602.1"/>
    </source>
</evidence>
<reference evidence="11 12" key="1">
    <citation type="submission" date="2022-07" db="EMBL/GenBank/DDBJ databases">
        <authorList>
            <person name="Xamxidin M."/>
            <person name="Wu M."/>
        </authorList>
    </citation>
    <scope>NUCLEOTIDE SEQUENCE [LARGE SCALE GENOMIC DNA]</scope>
    <source>
        <strain evidence="11 12">NBRC 111650</strain>
    </source>
</reference>
<evidence type="ECO:0000313" key="12">
    <source>
        <dbReference type="Proteomes" id="UP001204142"/>
    </source>
</evidence>
<dbReference type="NCBIfam" id="TIGR01449">
    <property type="entry name" value="PGP_bact"/>
    <property type="match status" value="1"/>
</dbReference>
<comment type="catalytic activity">
    <reaction evidence="1 10">
        <text>2-phosphoglycolate + H2O = glycolate + phosphate</text>
        <dbReference type="Rhea" id="RHEA:14369"/>
        <dbReference type="ChEBI" id="CHEBI:15377"/>
        <dbReference type="ChEBI" id="CHEBI:29805"/>
        <dbReference type="ChEBI" id="CHEBI:43474"/>
        <dbReference type="ChEBI" id="CHEBI:58033"/>
        <dbReference type="EC" id="3.1.3.18"/>
    </reaction>
</comment>
<dbReference type="NCBIfam" id="TIGR01549">
    <property type="entry name" value="HAD-SF-IA-v1"/>
    <property type="match status" value="1"/>
</dbReference>
<dbReference type="HAMAP" id="MF_00495">
    <property type="entry name" value="GPH_hydrolase_bact"/>
    <property type="match status" value="1"/>
</dbReference>
<dbReference type="EC" id="3.1.3.18" evidence="5 10"/>
<dbReference type="GO" id="GO:0008967">
    <property type="term" value="F:phosphoglycolate phosphatase activity"/>
    <property type="evidence" value="ECO:0007669"/>
    <property type="project" value="UniProtKB-EC"/>
</dbReference>
<dbReference type="EMBL" id="JANIGO010000005">
    <property type="protein sequence ID" value="MCQ8897602.1"/>
    <property type="molecule type" value="Genomic_DNA"/>
</dbReference>
<dbReference type="NCBIfam" id="TIGR01509">
    <property type="entry name" value="HAD-SF-IA-v3"/>
    <property type="match status" value="1"/>
</dbReference>
<dbReference type="RefSeq" id="WP_256765406.1">
    <property type="nucleotide sequence ID" value="NZ_JANIGO010000005.1"/>
</dbReference>
<evidence type="ECO:0000256" key="10">
    <source>
        <dbReference type="HAMAP-Rule" id="MF_00495"/>
    </source>
</evidence>
<comment type="function">
    <text evidence="10">Specifically catalyzes the dephosphorylation of 2-phosphoglycolate. Is involved in the dissimilation of the intracellular 2-phosphoglycolate formed during the DNA repair of 3'-phosphoglycolate ends, a major class of DNA lesions induced by oxidative stress.</text>
</comment>
<dbReference type="Gene3D" id="1.10.150.240">
    <property type="entry name" value="Putative phosphatase, domain 2"/>
    <property type="match status" value="1"/>
</dbReference>
<evidence type="ECO:0000256" key="9">
    <source>
        <dbReference type="ARBA" id="ARBA00023277"/>
    </source>
</evidence>
<dbReference type="InterPro" id="IPR037512">
    <property type="entry name" value="PGPase_prok"/>
</dbReference>
<dbReference type="SFLD" id="SFLDG01129">
    <property type="entry name" value="C1.5:_HAD__Beta-PGM__Phosphata"/>
    <property type="match status" value="1"/>
</dbReference>
<feature type="binding site" evidence="10">
    <location>
        <position position="172"/>
    </location>
    <ligand>
        <name>Mg(2+)</name>
        <dbReference type="ChEBI" id="CHEBI:18420"/>
    </ligand>
</feature>
<dbReference type="PANTHER" id="PTHR43434:SF1">
    <property type="entry name" value="PHOSPHOGLYCOLATE PHOSPHATASE"/>
    <property type="match status" value="1"/>
</dbReference>
<dbReference type="NCBIfam" id="NF009695">
    <property type="entry name" value="PRK13222.1-2"/>
    <property type="match status" value="1"/>
</dbReference>
<feature type="binding site" evidence="10">
    <location>
        <position position="9"/>
    </location>
    <ligand>
        <name>Mg(2+)</name>
        <dbReference type="ChEBI" id="CHEBI:18420"/>
    </ligand>
</feature>
<evidence type="ECO:0000256" key="3">
    <source>
        <dbReference type="ARBA" id="ARBA00004818"/>
    </source>
</evidence>
<dbReference type="SFLD" id="SFLDS00003">
    <property type="entry name" value="Haloacid_Dehalogenase"/>
    <property type="match status" value="1"/>
</dbReference>
<name>A0ABT1WJA4_9BURK</name>
<dbReference type="InterPro" id="IPR036412">
    <property type="entry name" value="HAD-like_sf"/>
</dbReference>
<keyword evidence="6 10" id="KW-0479">Metal-binding</keyword>
<dbReference type="Proteomes" id="UP001204142">
    <property type="component" value="Unassembled WGS sequence"/>
</dbReference>
<gene>
    <name evidence="11" type="ORF">NQT62_14265</name>
</gene>
<keyword evidence="12" id="KW-1185">Reference proteome</keyword>
<proteinExistence type="inferred from homology"/>
<dbReference type="Pfam" id="PF13419">
    <property type="entry name" value="HAD_2"/>
    <property type="match status" value="1"/>
</dbReference>
<feature type="binding site" evidence="10">
    <location>
        <position position="11"/>
    </location>
    <ligand>
        <name>Mg(2+)</name>
        <dbReference type="ChEBI" id="CHEBI:18420"/>
    </ligand>
</feature>
<evidence type="ECO:0000256" key="6">
    <source>
        <dbReference type="ARBA" id="ARBA00022723"/>
    </source>
</evidence>
<comment type="similarity">
    <text evidence="4 10">Belongs to the HAD-like hydrolase superfamily. CbbY/CbbZ/Gph/YieH family.</text>
</comment>
<dbReference type="SFLD" id="SFLDG01135">
    <property type="entry name" value="C1.5.6:_HAD__Beta-PGM__Phospha"/>
    <property type="match status" value="1"/>
</dbReference>
<dbReference type="InterPro" id="IPR041492">
    <property type="entry name" value="HAD_2"/>
</dbReference>
<dbReference type="SUPFAM" id="SSF56784">
    <property type="entry name" value="HAD-like"/>
    <property type="match status" value="1"/>
</dbReference>
<dbReference type="InterPro" id="IPR050155">
    <property type="entry name" value="HAD-like_hydrolase_sf"/>
</dbReference>
<accession>A0ABT1WJA4</accession>
<comment type="pathway">
    <text evidence="3 10">Organic acid metabolism; glycolate biosynthesis; glycolate from 2-phosphoglycolate: step 1/1.</text>
</comment>
<feature type="active site" description="Nucleophile" evidence="10">
    <location>
        <position position="9"/>
    </location>
</feature>
<dbReference type="CDD" id="cd16417">
    <property type="entry name" value="HAD_PGPase"/>
    <property type="match status" value="1"/>
</dbReference>